<evidence type="ECO:0000259" key="5">
    <source>
        <dbReference type="Pfam" id="PF20464"/>
    </source>
</evidence>
<dbReference type="SUPFAM" id="SSF53335">
    <property type="entry name" value="S-adenosyl-L-methionine-dependent methyltransferases"/>
    <property type="match status" value="1"/>
</dbReference>
<dbReference type="InterPro" id="IPR046819">
    <property type="entry name" value="MmeI_hel"/>
</dbReference>
<dbReference type="InterPro" id="IPR046820">
    <property type="entry name" value="MmeI_TRD"/>
</dbReference>
<gene>
    <name evidence="10" type="ORF">H9850_01445</name>
</gene>
<evidence type="ECO:0000256" key="3">
    <source>
        <dbReference type="ARBA" id="ARBA00022679"/>
    </source>
</evidence>
<dbReference type="AlphaFoldDB" id="A0A9D1WBP6"/>
<dbReference type="Gene3D" id="3.40.50.150">
    <property type="entry name" value="Vaccinia Virus protein VP39"/>
    <property type="match status" value="1"/>
</dbReference>
<dbReference type="GO" id="GO:0009007">
    <property type="term" value="F:site-specific DNA-methyltransferase (adenine-specific) activity"/>
    <property type="evidence" value="ECO:0007669"/>
    <property type="project" value="UniProtKB-EC"/>
</dbReference>
<reference evidence="10" key="1">
    <citation type="journal article" date="2021" name="PeerJ">
        <title>Extensive microbial diversity within the chicken gut microbiome revealed by metagenomics and culture.</title>
        <authorList>
            <person name="Gilroy R."/>
            <person name="Ravi A."/>
            <person name="Getino M."/>
            <person name="Pursley I."/>
            <person name="Horton D.L."/>
            <person name="Alikhan N.F."/>
            <person name="Baker D."/>
            <person name="Gharbi K."/>
            <person name="Hall N."/>
            <person name="Watson M."/>
            <person name="Adriaenssens E.M."/>
            <person name="Foster-Nyarko E."/>
            <person name="Jarju S."/>
            <person name="Secka A."/>
            <person name="Antonio M."/>
            <person name="Oren A."/>
            <person name="Chaudhuri R.R."/>
            <person name="La Ragione R."/>
            <person name="Hildebrand F."/>
            <person name="Pallen M.J."/>
        </authorList>
    </citation>
    <scope>NUCLEOTIDE SEQUENCE</scope>
    <source>
        <strain evidence="10">USASDec5-558</strain>
    </source>
</reference>
<dbReference type="EMBL" id="DXEV01000030">
    <property type="protein sequence ID" value="HIX56118.1"/>
    <property type="molecule type" value="Genomic_DNA"/>
</dbReference>
<dbReference type="GO" id="GO:0032259">
    <property type="term" value="P:methylation"/>
    <property type="evidence" value="ECO:0007669"/>
    <property type="project" value="UniProtKB-KW"/>
</dbReference>
<dbReference type="Pfam" id="PF20465">
    <property type="entry name" value="MmeI_hel"/>
    <property type="match status" value="1"/>
</dbReference>
<dbReference type="PANTHER" id="PTHR33841">
    <property type="entry name" value="DNA METHYLTRANSFERASE YEEA-RELATED"/>
    <property type="match status" value="1"/>
</dbReference>
<dbReference type="Pfam" id="PF20467">
    <property type="entry name" value="MmeI_C"/>
    <property type="match status" value="1"/>
</dbReference>
<evidence type="ECO:0000259" key="8">
    <source>
        <dbReference type="Pfam" id="PF20467"/>
    </source>
</evidence>
<feature type="domain" description="MmeI-like N-terminal" evidence="5">
    <location>
        <begin position="9"/>
        <end position="199"/>
    </location>
</feature>
<feature type="domain" description="MmeI-like DNA-methyltransferase" evidence="9">
    <location>
        <begin position="384"/>
        <end position="635"/>
    </location>
</feature>
<keyword evidence="3" id="KW-0808">Transferase</keyword>
<evidence type="ECO:0000313" key="11">
    <source>
        <dbReference type="Proteomes" id="UP000886829"/>
    </source>
</evidence>
<feature type="domain" description="MmeI-like C-terminal" evidence="8">
    <location>
        <begin position="870"/>
        <end position="949"/>
    </location>
</feature>
<reference evidence="10" key="2">
    <citation type="submission" date="2021-04" db="EMBL/GenBank/DDBJ databases">
        <authorList>
            <person name="Gilroy R."/>
        </authorList>
    </citation>
    <scope>NUCLEOTIDE SEQUENCE</scope>
    <source>
        <strain evidence="10">USASDec5-558</strain>
    </source>
</reference>
<dbReference type="InterPro" id="IPR050953">
    <property type="entry name" value="N4_N6_ade-DNA_methylase"/>
</dbReference>
<dbReference type="Pfam" id="PF20466">
    <property type="entry name" value="MmeI_TRD"/>
    <property type="match status" value="1"/>
</dbReference>
<evidence type="ECO:0000256" key="1">
    <source>
        <dbReference type="ARBA" id="ARBA00011900"/>
    </source>
</evidence>
<dbReference type="InterPro" id="IPR029063">
    <property type="entry name" value="SAM-dependent_MTases_sf"/>
</dbReference>
<dbReference type="InterPro" id="IPR046818">
    <property type="entry name" value="MmeI_C"/>
</dbReference>
<dbReference type="Pfam" id="PF20473">
    <property type="entry name" value="MmeI_Mtase"/>
    <property type="match status" value="1"/>
</dbReference>
<organism evidence="10 11">
    <name type="scientific">Candidatus Anaerobiospirillum pullistercoris</name>
    <dbReference type="NCBI Taxonomy" id="2838452"/>
    <lineage>
        <taxon>Bacteria</taxon>
        <taxon>Pseudomonadati</taxon>
        <taxon>Pseudomonadota</taxon>
        <taxon>Gammaproteobacteria</taxon>
        <taxon>Aeromonadales</taxon>
        <taxon>Succinivibrionaceae</taxon>
        <taxon>Anaerobiospirillum</taxon>
    </lineage>
</organism>
<evidence type="ECO:0000259" key="7">
    <source>
        <dbReference type="Pfam" id="PF20466"/>
    </source>
</evidence>
<accession>A0A9D1WBP6</accession>
<dbReference type="InterPro" id="IPR046816">
    <property type="entry name" value="MmeI_Mtase"/>
</dbReference>
<evidence type="ECO:0000259" key="9">
    <source>
        <dbReference type="Pfam" id="PF20473"/>
    </source>
</evidence>
<dbReference type="PRINTS" id="PR00507">
    <property type="entry name" value="N12N6MTFRASE"/>
</dbReference>
<dbReference type="Proteomes" id="UP000886829">
    <property type="component" value="Unassembled WGS sequence"/>
</dbReference>
<dbReference type="InterPro" id="IPR046817">
    <property type="entry name" value="MmeI_N"/>
</dbReference>
<evidence type="ECO:0000256" key="4">
    <source>
        <dbReference type="ARBA" id="ARBA00047942"/>
    </source>
</evidence>
<evidence type="ECO:0000259" key="6">
    <source>
        <dbReference type="Pfam" id="PF20465"/>
    </source>
</evidence>
<sequence>MTAQEQRRRAQLFAQKWQQKAGYEKGQTQAFWLELLRDVLDMPEASEHIQFEVPVQFSAKDDSGSTHTSFIDALLPEAHVLIEQKSASRDLSKKVKQSDGSTLSPFAQAVRYDENLPLSHRARYIVICNFKQFAIYDREQPHTPPEVIKLEDLSDNLERLSFLTNIGDGQTNPRFAPKIDISIEAAKFVTKLYDLLLAQYTPQDQKSPQALQSLNKLCVRLVFCLYAEDAGLFQTLTQFKDLLAPIDPEHIRREIMDLFRVLNTKEDERDPYDLPAINAFPYIDGGLFQDGDIVIPLFTQEIKDLLLNQGDAGFNFKWRDINPTIFGALFESTLNPETRRQGGMHYTSIENIHKVIDPLFLDDLEAEFADIINTEIKSVVAGRRQAQKLERFQEKLASLTFLDPACGSGNFLTETYLSLRNLENRVLRARLKSASLGAEIFDPIKVSISQFYGIEINDFAVSVARSALWIAESQMIQETSDIVGRDLDFFPLKSYPNIVETNALTTPWNDVVNYEQLNYIIGNPPFSGARKKTKEQKADLVQIFGVNWPNIGDLDYVSAWFKKAADVIEINPTIQAAFVATNSICQGTSVANLWENLLSQPIEISFAYRSFIWDNEAAPKAHVYCVIVGLKNKAQDLFSPKFLFAEDGAKASVEHINAYLSEGDDVFIHNRTAPLWDVPQGSMGNQPIDDGHYLFTPEEKDAFLEQEPKAAPFFHRWYGSEEFIQGKQRYCLYLGDCSEEQLNQLPLCRERAEKVKLYRQKSSRVSTRKLANTPLCFDSTNMPKDTFLVIPKDSSGRRSYIPMGFMSPQDGIFGDKLRLFPHATLFHFSVLTSSVHMVWVNAVCGRLKMDFSYTNTLVYNNFPWPEKVSEELKQQLEAAGSKILQVRDQFASYSLAQLYDPEKMPEPLRQAHAANDALVKEAYGFAPDLSDAQILSRLFALYQKRIKELEQSEAAPVSDKAKTKAK</sequence>
<dbReference type="PANTHER" id="PTHR33841:SF1">
    <property type="entry name" value="DNA METHYLTRANSFERASE A"/>
    <property type="match status" value="1"/>
</dbReference>
<evidence type="ECO:0000256" key="2">
    <source>
        <dbReference type="ARBA" id="ARBA00022603"/>
    </source>
</evidence>
<proteinExistence type="predicted"/>
<dbReference type="Pfam" id="PF20464">
    <property type="entry name" value="MmeI_N"/>
    <property type="match status" value="1"/>
</dbReference>
<name>A0A9D1WBP6_9GAMM</name>
<feature type="domain" description="MmeI-like helicase spacer" evidence="6">
    <location>
        <begin position="213"/>
        <end position="288"/>
    </location>
</feature>
<evidence type="ECO:0000313" key="10">
    <source>
        <dbReference type="EMBL" id="HIX56118.1"/>
    </source>
</evidence>
<protein>
    <recommendedName>
        <fullName evidence="1">site-specific DNA-methyltransferase (adenine-specific)</fullName>
        <ecNumber evidence="1">2.1.1.72</ecNumber>
    </recommendedName>
</protein>
<dbReference type="EC" id="2.1.1.72" evidence="1"/>
<keyword evidence="2 10" id="KW-0489">Methyltransferase</keyword>
<comment type="catalytic activity">
    <reaction evidence="4">
        <text>a 2'-deoxyadenosine in DNA + S-adenosyl-L-methionine = an N(6)-methyl-2'-deoxyadenosine in DNA + S-adenosyl-L-homocysteine + H(+)</text>
        <dbReference type="Rhea" id="RHEA:15197"/>
        <dbReference type="Rhea" id="RHEA-COMP:12418"/>
        <dbReference type="Rhea" id="RHEA-COMP:12419"/>
        <dbReference type="ChEBI" id="CHEBI:15378"/>
        <dbReference type="ChEBI" id="CHEBI:57856"/>
        <dbReference type="ChEBI" id="CHEBI:59789"/>
        <dbReference type="ChEBI" id="CHEBI:90615"/>
        <dbReference type="ChEBI" id="CHEBI:90616"/>
        <dbReference type="EC" id="2.1.1.72"/>
    </reaction>
</comment>
<feature type="domain" description="MmeI-like target recognition" evidence="7">
    <location>
        <begin position="663"/>
        <end position="866"/>
    </location>
</feature>
<comment type="caution">
    <text evidence="10">The sequence shown here is derived from an EMBL/GenBank/DDBJ whole genome shotgun (WGS) entry which is preliminary data.</text>
</comment>